<comment type="catalytic activity">
    <reaction evidence="1 11">
        <text>a myo-inositol phosphate + H2O = myo-inositol + phosphate</text>
        <dbReference type="Rhea" id="RHEA:24056"/>
        <dbReference type="ChEBI" id="CHEBI:15377"/>
        <dbReference type="ChEBI" id="CHEBI:17268"/>
        <dbReference type="ChEBI" id="CHEBI:43474"/>
        <dbReference type="ChEBI" id="CHEBI:84139"/>
        <dbReference type="EC" id="3.1.3.25"/>
    </reaction>
</comment>
<dbReference type="Gene3D" id="3.40.190.80">
    <property type="match status" value="1"/>
</dbReference>
<dbReference type="PANTHER" id="PTHR20854">
    <property type="entry name" value="INOSITOL MONOPHOSPHATASE"/>
    <property type="match status" value="1"/>
</dbReference>
<dbReference type="Proteomes" id="UP000006640">
    <property type="component" value="Chromosome"/>
</dbReference>
<sequence length="284" mass="29738">MSEREHDMPGEAESAAGKNGPPGAGELLRLAVSIAAEAGEMLLAERPARPKVLATKSSPTDVVTELDQAAEKLIRTRIREARPYDSILGEEGGDTPGEGGVRWVVDPIDGTVNFLYGLPDWAVSIAVEVDGTVVAGAVHNVPRGEMFTATLGGGAWLGDERLHCSTGVPLGQALVATGFGYAAERRRVQAEVLAKVLPHVRDIRRGGSCAIDLCSVAAGRVDAYYERGTNYWDFAAAALIASEAGARVGGMHGRPPGPAMVLCAEPGLFAELHALLAPLDPERG</sequence>
<evidence type="ECO:0000256" key="3">
    <source>
        <dbReference type="ARBA" id="ARBA00004970"/>
    </source>
</evidence>
<dbReference type="GO" id="GO:0007165">
    <property type="term" value="P:signal transduction"/>
    <property type="evidence" value="ECO:0007669"/>
    <property type="project" value="TreeGrafter"/>
</dbReference>
<dbReference type="EMBL" id="CP001874">
    <property type="protein sequence ID" value="ADG89010.1"/>
    <property type="molecule type" value="Genomic_DNA"/>
</dbReference>
<keyword evidence="14" id="KW-1185">Reference proteome</keyword>
<evidence type="ECO:0000256" key="11">
    <source>
        <dbReference type="RuleBase" id="RU364068"/>
    </source>
</evidence>
<accession>D6Y3D5</accession>
<evidence type="ECO:0000313" key="13">
    <source>
        <dbReference type="EMBL" id="ADG89010.1"/>
    </source>
</evidence>
<comment type="function">
    <text evidence="9">Catalyzes the dephosphorylation of histidinol-phosphate to histidinol, the direct precursor of histidine.</text>
</comment>
<feature type="binding site" evidence="10">
    <location>
        <position position="106"/>
    </location>
    <ligand>
        <name>Mg(2+)</name>
        <dbReference type="ChEBI" id="CHEBI:18420"/>
        <label>1</label>
        <note>catalytic</note>
    </ligand>
</feature>
<evidence type="ECO:0000256" key="10">
    <source>
        <dbReference type="PIRSR" id="PIRSR600760-2"/>
    </source>
</evidence>
<dbReference type="GO" id="GO:0046854">
    <property type="term" value="P:phosphatidylinositol phosphate biosynthetic process"/>
    <property type="evidence" value="ECO:0007669"/>
    <property type="project" value="InterPro"/>
</dbReference>
<feature type="binding site" evidence="10">
    <location>
        <position position="108"/>
    </location>
    <ligand>
        <name>Mg(2+)</name>
        <dbReference type="ChEBI" id="CHEBI:18420"/>
        <label>1</label>
        <note>catalytic</note>
    </ligand>
</feature>
<dbReference type="STRING" id="469371.Tbis_2300"/>
<gene>
    <name evidence="13" type="ordered locus">Tbis_2300</name>
</gene>
<dbReference type="PROSITE" id="PS00629">
    <property type="entry name" value="IMP_1"/>
    <property type="match status" value="1"/>
</dbReference>
<dbReference type="KEGG" id="tbi:Tbis_2300"/>
<evidence type="ECO:0000256" key="4">
    <source>
        <dbReference type="ARBA" id="ARBA00009759"/>
    </source>
</evidence>
<evidence type="ECO:0000313" key="14">
    <source>
        <dbReference type="Proteomes" id="UP000006640"/>
    </source>
</evidence>
<evidence type="ECO:0000256" key="5">
    <source>
        <dbReference type="ARBA" id="ARBA00022723"/>
    </source>
</evidence>
<dbReference type="GO" id="GO:0006020">
    <property type="term" value="P:inositol metabolic process"/>
    <property type="evidence" value="ECO:0007669"/>
    <property type="project" value="TreeGrafter"/>
</dbReference>
<evidence type="ECO:0000256" key="8">
    <source>
        <dbReference type="ARBA" id="ARBA00049158"/>
    </source>
</evidence>
<reference evidence="13 14" key="1">
    <citation type="submission" date="2010-01" db="EMBL/GenBank/DDBJ databases">
        <title>The complete genome of Thermobispora bispora DSM 43833.</title>
        <authorList>
            <consortium name="US DOE Joint Genome Institute (JGI-PGF)"/>
            <person name="Lucas S."/>
            <person name="Copeland A."/>
            <person name="Lapidus A."/>
            <person name="Glavina del Rio T."/>
            <person name="Dalin E."/>
            <person name="Tice H."/>
            <person name="Bruce D."/>
            <person name="Goodwin L."/>
            <person name="Pitluck S."/>
            <person name="Kyrpides N."/>
            <person name="Mavromatis K."/>
            <person name="Ivanova N."/>
            <person name="Mikhailova N."/>
            <person name="Chertkov O."/>
            <person name="Brettin T."/>
            <person name="Detter J.C."/>
            <person name="Han C."/>
            <person name="Larimer F."/>
            <person name="Land M."/>
            <person name="Hauser L."/>
            <person name="Markowitz V."/>
            <person name="Cheng J.-F."/>
            <person name="Hugenholtz P."/>
            <person name="Woyke T."/>
            <person name="Wu D."/>
            <person name="Jando M."/>
            <person name="Schneider S."/>
            <person name="Klenk H.-P."/>
            <person name="Eisen J.A."/>
        </authorList>
    </citation>
    <scope>NUCLEOTIDE SEQUENCE [LARGE SCALE GENOMIC DNA]</scope>
    <source>
        <strain evidence="14">ATCC 19993 / DSM 43833 / CBS 139.67 / JCM 10125 / KCTC 9307 / NBRC 14880 / R51</strain>
    </source>
</reference>
<dbReference type="GO" id="GO:0046872">
    <property type="term" value="F:metal ion binding"/>
    <property type="evidence" value="ECO:0007669"/>
    <property type="project" value="UniProtKB-KW"/>
</dbReference>
<dbReference type="Pfam" id="PF00459">
    <property type="entry name" value="Inositol_P"/>
    <property type="match status" value="1"/>
</dbReference>
<dbReference type="FunFam" id="3.30.540.10:FF:000003">
    <property type="entry name" value="Inositol-1-monophosphatase"/>
    <property type="match status" value="1"/>
</dbReference>
<evidence type="ECO:0000256" key="12">
    <source>
        <dbReference type="SAM" id="MobiDB-lite"/>
    </source>
</evidence>
<dbReference type="InterPro" id="IPR000760">
    <property type="entry name" value="Inositol_monophosphatase-like"/>
</dbReference>
<protein>
    <recommendedName>
        <fullName evidence="11">Inositol-1-monophosphatase</fullName>
        <ecNumber evidence="11">3.1.3.25</ecNumber>
    </recommendedName>
</protein>
<feature type="binding site" evidence="10">
    <location>
        <position position="233"/>
    </location>
    <ligand>
        <name>Mg(2+)</name>
        <dbReference type="ChEBI" id="CHEBI:18420"/>
        <label>1</label>
        <note>catalytic</note>
    </ligand>
</feature>
<evidence type="ECO:0000256" key="2">
    <source>
        <dbReference type="ARBA" id="ARBA00001946"/>
    </source>
</evidence>
<evidence type="ECO:0000256" key="6">
    <source>
        <dbReference type="ARBA" id="ARBA00022801"/>
    </source>
</evidence>
<comment type="similarity">
    <text evidence="4 11">Belongs to the inositol monophosphatase superfamily.</text>
</comment>
<dbReference type="AlphaFoldDB" id="D6Y3D5"/>
<dbReference type="SUPFAM" id="SSF56655">
    <property type="entry name" value="Carbohydrate phosphatase"/>
    <property type="match status" value="1"/>
</dbReference>
<keyword evidence="7 10" id="KW-0460">Magnesium</keyword>
<comment type="catalytic activity">
    <reaction evidence="8">
        <text>L-histidinol phosphate + H2O = L-histidinol + phosphate</text>
        <dbReference type="Rhea" id="RHEA:14465"/>
        <dbReference type="ChEBI" id="CHEBI:15377"/>
        <dbReference type="ChEBI" id="CHEBI:43474"/>
        <dbReference type="ChEBI" id="CHEBI:57699"/>
        <dbReference type="ChEBI" id="CHEBI:57980"/>
        <dbReference type="EC" id="3.1.3.15"/>
    </reaction>
</comment>
<dbReference type="InterPro" id="IPR020550">
    <property type="entry name" value="Inositol_monophosphatase_CS"/>
</dbReference>
<evidence type="ECO:0000256" key="1">
    <source>
        <dbReference type="ARBA" id="ARBA00001033"/>
    </source>
</evidence>
<dbReference type="CDD" id="cd01639">
    <property type="entry name" value="IMPase"/>
    <property type="match status" value="1"/>
</dbReference>
<dbReference type="PROSITE" id="PS00630">
    <property type="entry name" value="IMP_2"/>
    <property type="match status" value="1"/>
</dbReference>
<dbReference type="GO" id="GO:0004401">
    <property type="term" value="F:histidinol-phosphatase activity"/>
    <property type="evidence" value="ECO:0007669"/>
    <property type="project" value="UniProtKB-EC"/>
</dbReference>
<dbReference type="PANTHER" id="PTHR20854:SF4">
    <property type="entry name" value="INOSITOL-1-MONOPHOSPHATASE-RELATED"/>
    <property type="match status" value="1"/>
</dbReference>
<keyword evidence="6 11" id="KW-0378">Hydrolase</keyword>
<evidence type="ECO:0000256" key="7">
    <source>
        <dbReference type="ARBA" id="ARBA00022842"/>
    </source>
</evidence>
<dbReference type="eggNOG" id="COG0483">
    <property type="taxonomic scope" value="Bacteria"/>
</dbReference>
<dbReference type="Gene3D" id="3.30.540.10">
    <property type="entry name" value="Fructose-1,6-Bisphosphatase, subunit A, domain 1"/>
    <property type="match status" value="1"/>
</dbReference>
<feature type="region of interest" description="Disordered" evidence="12">
    <location>
        <begin position="1"/>
        <end position="23"/>
    </location>
</feature>
<dbReference type="PRINTS" id="PR00377">
    <property type="entry name" value="IMPHPHTASES"/>
</dbReference>
<evidence type="ECO:0000256" key="9">
    <source>
        <dbReference type="ARBA" id="ARBA00053547"/>
    </source>
</evidence>
<dbReference type="HOGENOM" id="CLU_044118_0_1_11"/>
<dbReference type="InterPro" id="IPR033942">
    <property type="entry name" value="IMPase"/>
</dbReference>
<feature type="binding site" evidence="10">
    <location>
        <position position="90"/>
    </location>
    <ligand>
        <name>Mg(2+)</name>
        <dbReference type="ChEBI" id="CHEBI:18420"/>
        <label>2</label>
    </ligand>
</feature>
<dbReference type="EC" id="3.1.3.25" evidence="11"/>
<name>D6Y3D5_THEBD</name>
<dbReference type="GO" id="GO:0008934">
    <property type="term" value="F:inositol monophosphate 1-phosphatase activity"/>
    <property type="evidence" value="ECO:0007669"/>
    <property type="project" value="InterPro"/>
</dbReference>
<dbReference type="InterPro" id="IPR020583">
    <property type="entry name" value="Inositol_monoP_metal-BS"/>
</dbReference>
<comment type="cofactor">
    <cofactor evidence="2 10 11">
        <name>Mg(2+)</name>
        <dbReference type="ChEBI" id="CHEBI:18420"/>
    </cofactor>
</comment>
<comment type="pathway">
    <text evidence="3">Amino-acid biosynthesis; L-histidine biosynthesis; L-histidine from 5-phospho-alpha-D-ribose 1-diphosphate: step 8/9.</text>
</comment>
<dbReference type="RefSeq" id="WP_013132543.1">
    <property type="nucleotide sequence ID" value="NC_014165.1"/>
</dbReference>
<keyword evidence="5 10" id="KW-0479">Metal-binding</keyword>
<feature type="binding site" evidence="10">
    <location>
        <position position="109"/>
    </location>
    <ligand>
        <name>Mg(2+)</name>
        <dbReference type="ChEBI" id="CHEBI:18420"/>
        <label>1</label>
        <note>catalytic</note>
    </ligand>
</feature>
<proteinExistence type="inferred from homology"/>
<organism evidence="13 14">
    <name type="scientific">Thermobispora bispora (strain ATCC 19993 / DSM 43833 / CBS 139.67 / JCM 10125 / KCTC 9307 / NBRC 14880 / R51)</name>
    <dbReference type="NCBI Taxonomy" id="469371"/>
    <lineage>
        <taxon>Bacteria</taxon>
        <taxon>Bacillati</taxon>
        <taxon>Actinomycetota</taxon>
        <taxon>Actinomycetes</taxon>
        <taxon>Streptosporangiales</taxon>
        <taxon>Streptosporangiaceae</taxon>
        <taxon>Thermobispora</taxon>
    </lineage>
</organism>